<comment type="similarity">
    <text evidence="2">Belongs to the class-V pyridoxal-phosphate-dependent aminotransferase family. NifS/IscS subfamily.</text>
</comment>
<evidence type="ECO:0000313" key="13">
    <source>
        <dbReference type="Proteomes" id="UP000721861"/>
    </source>
</evidence>
<dbReference type="InterPro" id="IPR015421">
    <property type="entry name" value="PyrdxlP-dep_Trfase_major"/>
</dbReference>
<dbReference type="SUPFAM" id="SSF53383">
    <property type="entry name" value="PLP-dependent transferases"/>
    <property type="match status" value="1"/>
</dbReference>
<evidence type="ECO:0000313" key="12">
    <source>
        <dbReference type="EMBL" id="MBS2209843.1"/>
    </source>
</evidence>
<dbReference type="InterPro" id="IPR016454">
    <property type="entry name" value="Cysteine_dSase"/>
</dbReference>
<dbReference type="RefSeq" id="WP_212223681.1">
    <property type="nucleotide sequence ID" value="NZ_JAGUCN010000001.1"/>
</dbReference>
<reference evidence="12 13" key="1">
    <citation type="journal article" date="2014" name="Int. J. Syst. Evol. Microbiol.">
        <title>Carboxylicivirga gen. nov. in the family Marinilabiliaceae with two novel species, Carboxylicivirga mesophila sp. nov. and Carboxylicivirga taeanensis sp. nov., and reclassification of Cytophaga fermentans as Saccharicrinis fermentans gen. nov., comb. nov.</title>
        <authorList>
            <person name="Yang S.H."/>
            <person name="Seo H.S."/>
            <person name="Woo J.H."/>
            <person name="Oh H.M."/>
            <person name="Jang H."/>
            <person name="Lee J.H."/>
            <person name="Kim S.J."/>
            <person name="Kwon K.K."/>
        </authorList>
    </citation>
    <scope>NUCLEOTIDE SEQUENCE [LARGE SCALE GENOMIC DNA]</scope>
    <source>
        <strain evidence="12 13">JCM 18290</strain>
    </source>
</reference>
<evidence type="ECO:0000256" key="3">
    <source>
        <dbReference type="ARBA" id="ARBA00012239"/>
    </source>
</evidence>
<dbReference type="InterPro" id="IPR015422">
    <property type="entry name" value="PyrdxlP-dep_Trfase_small"/>
</dbReference>
<evidence type="ECO:0000256" key="1">
    <source>
        <dbReference type="ARBA" id="ARBA00001933"/>
    </source>
</evidence>
<dbReference type="PIRSF" id="PIRSF005572">
    <property type="entry name" value="NifS"/>
    <property type="match status" value="1"/>
</dbReference>
<proteinExistence type="inferred from homology"/>
<dbReference type="InterPro" id="IPR020578">
    <property type="entry name" value="Aminotrans_V_PyrdxlP_BS"/>
</dbReference>
<feature type="domain" description="Aminotransferase class V" evidence="11">
    <location>
        <begin position="9"/>
        <end position="368"/>
    </location>
</feature>
<gene>
    <name evidence="12" type="ORF">KEM09_00400</name>
</gene>
<comment type="catalytic activity">
    <reaction evidence="9">
        <text>(sulfur carrier)-H + L-cysteine = (sulfur carrier)-SH + L-alanine</text>
        <dbReference type="Rhea" id="RHEA:43892"/>
        <dbReference type="Rhea" id="RHEA-COMP:14737"/>
        <dbReference type="Rhea" id="RHEA-COMP:14739"/>
        <dbReference type="ChEBI" id="CHEBI:29917"/>
        <dbReference type="ChEBI" id="CHEBI:35235"/>
        <dbReference type="ChEBI" id="CHEBI:57972"/>
        <dbReference type="ChEBI" id="CHEBI:64428"/>
        <dbReference type="EC" id="2.8.1.7"/>
    </reaction>
</comment>
<dbReference type="EC" id="2.8.1.7" evidence="3"/>
<evidence type="ECO:0000256" key="6">
    <source>
        <dbReference type="ARBA" id="ARBA00022898"/>
    </source>
</evidence>
<organism evidence="12 13">
    <name type="scientific">Carboxylicivirga mesophila</name>
    <dbReference type="NCBI Taxonomy" id="1166478"/>
    <lineage>
        <taxon>Bacteria</taxon>
        <taxon>Pseudomonadati</taxon>
        <taxon>Bacteroidota</taxon>
        <taxon>Bacteroidia</taxon>
        <taxon>Marinilabiliales</taxon>
        <taxon>Marinilabiliaceae</taxon>
        <taxon>Carboxylicivirga</taxon>
    </lineage>
</organism>
<dbReference type="InterPro" id="IPR015424">
    <property type="entry name" value="PyrdxlP-dep_Trfase"/>
</dbReference>
<keyword evidence="5" id="KW-0479">Metal-binding</keyword>
<dbReference type="Gene3D" id="3.90.1150.10">
    <property type="entry name" value="Aspartate Aminotransferase, domain 1"/>
    <property type="match status" value="1"/>
</dbReference>
<keyword evidence="8" id="KW-0411">Iron-sulfur</keyword>
<dbReference type="Gene3D" id="3.40.640.10">
    <property type="entry name" value="Type I PLP-dependent aspartate aminotransferase-like (Major domain)"/>
    <property type="match status" value="1"/>
</dbReference>
<name>A0ABS5K5M4_9BACT</name>
<keyword evidence="7" id="KW-0408">Iron</keyword>
<dbReference type="PROSITE" id="PS00595">
    <property type="entry name" value="AA_TRANSFER_CLASS_5"/>
    <property type="match status" value="1"/>
</dbReference>
<evidence type="ECO:0000256" key="7">
    <source>
        <dbReference type="ARBA" id="ARBA00023004"/>
    </source>
</evidence>
<dbReference type="Pfam" id="PF00266">
    <property type="entry name" value="Aminotran_5"/>
    <property type="match status" value="1"/>
</dbReference>
<evidence type="ECO:0000256" key="5">
    <source>
        <dbReference type="ARBA" id="ARBA00022723"/>
    </source>
</evidence>
<comment type="caution">
    <text evidence="12">The sequence shown here is derived from an EMBL/GenBank/DDBJ whole genome shotgun (WGS) entry which is preliminary data.</text>
</comment>
<evidence type="ECO:0000259" key="11">
    <source>
        <dbReference type="Pfam" id="PF00266"/>
    </source>
</evidence>
<evidence type="ECO:0000256" key="2">
    <source>
        <dbReference type="ARBA" id="ARBA00006490"/>
    </source>
</evidence>
<dbReference type="EMBL" id="JAGUCN010000001">
    <property type="protein sequence ID" value="MBS2209843.1"/>
    <property type="molecule type" value="Genomic_DNA"/>
</dbReference>
<evidence type="ECO:0000256" key="8">
    <source>
        <dbReference type="ARBA" id="ARBA00023014"/>
    </source>
</evidence>
<dbReference type="Proteomes" id="UP000721861">
    <property type="component" value="Unassembled WGS sequence"/>
</dbReference>
<sequence length="383" mass="42070">MLNLLRRKVYLDNNATTRVSYSVRKTMNRVLKRHWGNPSSGYRSGKVASQIIEQAREQVGRAINAHTHEIYFTGCATESNNAVLQTLSNHFYPEKRKIISSPIEHPSIANTLEFLKTKGIIVEYCSVDKFGFVSAEEIEKLIDNDTFLICCMLANNEIGSIQNIAEISALAQRNNILTLSDCVQAFGKIPIDVKALGVDYATFSAHKLYGPKGVGALYARISSPLAPFIHGGHQEEGMRAGTESVHNIAGFGKACNNVPKLLSHTHRTKQLKELLVDQLRSAVPGIIINSPSENCLPNTISATIPNVSSKELMMLLDYYGISVSSGSACSTHQNKPSRVLKSIGLSDKAAKETLRISLGIHTRKNDITYTLKIIKKYLASGAQ</sequence>
<keyword evidence="13" id="KW-1185">Reference proteome</keyword>
<keyword evidence="6" id="KW-0663">Pyridoxal phosphate</keyword>
<evidence type="ECO:0000256" key="10">
    <source>
        <dbReference type="RuleBase" id="RU004504"/>
    </source>
</evidence>
<dbReference type="PANTHER" id="PTHR11601:SF34">
    <property type="entry name" value="CYSTEINE DESULFURASE"/>
    <property type="match status" value="1"/>
</dbReference>
<dbReference type="Gene3D" id="1.10.260.50">
    <property type="match status" value="1"/>
</dbReference>
<accession>A0ABS5K5M4</accession>
<dbReference type="InterPro" id="IPR000192">
    <property type="entry name" value="Aminotrans_V_dom"/>
</dbReference>
<keyword evidence="4" id="KW-0808">Transferase</keyword>
<evidence type="ECO:0000256" key="4">
    <source>
        <dbReference type="ARBA" id="ARBA00022679"/>
    </source>
</evidence>
<comment type="cofactor">
    <cofactor evidence="1 10">
        <name>pyridoxal 5'-phosphate</name>
        <dbReference type="ChEBI" id="CHEBI:597326"/>
    </cofactor>
</comment>
<evidence type="ECO:0000256" key="9">
    <source>
        <dbReference type="ARBA" id="ARBA00050776"/>
    </source>
</evidence>
<protein>
    <recommendedName>
        <fullName evidence="3">cysteine desulfurase</fullName>
        <ecNumber evidence="3">2.8.1.7</ecNumber>
    </recommendedName>
</protein>
<dbReference type="PANTHER" id="PTHR11601">
    <property type="entry name" value="CYSTEINE DESULFURYLASE FAMILY MEMBER"/>
    <property type="match status" value="1"/>
</dbReference>